<feature type="non-terminal residue" evidence="1">
    <location>
        <position position="1"/>
    </location>
</feature>
<dbReference type="Proteomes" id="UP000837857">
    <property type="component" value="Chromosome 5"/>
</dbReference>
<accession>A0ABN8IXB0</accession>
<gene>
    <name evidence="1" type="ORF">IPOD504_LOCUS14526</name>
</gene>
<keyword evidence="2" id="KW-1185">Reference proteome</keyword>
<protein>
    <submittedName>
        <fullName evidence="1">Uncharacterized protein</fullName>
    </submittedName>
</protein>
<dbReference type="EMBL" id="OW152817">
    <property type="protein sequence ID" value="CAH2068749.1"/>
    <property type="molecule type" value="Genomic_DNA"/>
</dbReference>
<evidence type="ECO:0000313" key="2">
    <source>
        <dbReference type="Proteomes" id="UP000837857"/>
    </source>
</evidence>
<reference evidence="1" key="1">
    <citation type="submission" date="2022-03" db="EMBL/GenBank/DDBJ databases">
        <authorList>
            <person name="Martin H S."/>
        </authorList>
    </citation>
    <scope>NUCLEOTIDE SEQUENCE</scope>
</reference>
<organism evidence="1 2">
    <name type="scientific">Iphiclides podalirius</name>
    <name type="common">scarce swallowtail</name>
    <dbReference type="NCBI Taxonomy" id="110791"/>
    <lineage>
        <taxon>Eukaryota</taxon>
        <taxon>Metazoa</taxon>
        <taxon>Ecdysozoa</taxon>
        <taxon>Arthropoda</taxon>
        <taxon>Hexapoda</taxon>
        <taxon>Insecta</taxon>
        <taxon>Pterygota</taxon>
        <taxon>Neoptera</taxon>
        <taxon>Endopterygota</taxon>
        <taxon>Lepidoptera</taxon>
        <taxon>Glossata</taxon>
        <taxon>Ditrysia</taxon>
        <taxon>Papilionoidea</taxon>
        <taxon>Papilionidae</taxon>
        <taxon>Papilioninae</taxon>
        <taxon>Iphiclides</taxon>
    </lineage>
</organism>
<proteinExistence type="predicted"/>
<sequence>MGFLKALLGRGYSGPDSELLLAHTYSRRGHGGIGEKGVLYEERGRRRQSRRYYKSVTVEKKNCNVFSPSTEKSWPFQLAASGEHYFQRKR</sequence>
<evidence type="ECO:0000313" key="1">
    <source>
        <dbReference type="EMBL" id="CAH2068749.1"/>
    </source>
</evidence>
<name>A0ABN8IXB0_9NEOP</name>